<evidence type="ECO:0000313" key="2">
    <source>
        <dbReference type="EMBL" id="OJZ73425.1"/>
    </source>
</evidence>
<dbReference type="Pfam" id="PF13560">
    <property type="entry name" value="HTH_31"/>
    <property type="match status" value="1"/>
</dbReference>
<comment type="caution">
    <text evidence="2">The sequence shown here is derived from an EMBL/GenBank/DDBJ whole genome shotgun (WGS) entry which is preliminary data.</text>
</comment>
<dbReference type="InterPro" id="IPR041413">
    <property type="entry name" value="MLTR_LBD"/>
</dbReference>
<dbReference type="RefSeq" id="WP_073875687.1">
    <property type="nucleotide sequence ID" value="NZ_MPNT01000011.1"/>
</dbReference>
<dbReference type="PANTHER" id="PTHR35010:SF2">
    <property type="entry name" value="BLL4672 PROTEIN"/>
    <property type="match status" value="1"/>
</dbReference>
<dbReference type="AlphaFoldDB" id="A0A1Q4HV01"/>
<dbReference type="InterPro" id="IPR001387">
    <property type="entry name" value="Cro/C1-type_HTH"/>
</dbReference>
<dbReference type="PROSITE" id="PS50943">
    <property type="entry name" value="HTH_CROC1"/>
    <property type="match status" value="1"/>
</dbReference>
<name>A0A1Q4HV01_9MYCO</name>
<dbReference type="PANTHER" id="PTHR35010">
    <property type="entry name" value="BLL4672 PROTEIN-RELATED"/>
    <property type="match status" value="1"/>
</dbReference>
<feature type="domain" description="HTH cro/C1-type" evidence="1">
    <location>
        <begin position="35"/>
        <end position="82"/>
    </location>
</feature>
<organism evidence="2 3">
    <name type="scientific">Mycobacterium paraffinicum</name>
    <dbReference type="NCBI Taxonomy" id="53378"/>
    <lineage>
        <taxon>Bacteria</taxon>
        <taxon>Bacillati</taxon>
        <taxon>Actinomycetota</taxon>
        <taxon>Actinomycetes</taxon>
        <taxon>Mycobacteriales</taxon>
        <taxon>Mycobacteriaceae</taxon>
        <taxon>Mycobacterium</taxon>
    </lineage>
</organism>
<protein>
    <submittedName>
        <fullName evidence="2">Transcriptional regulator</fullName>
    </submittedName>
</protein>
<dbReference type="SMART" id="SM00530">
    <property type="entry name" value="HTH_XRE"/>
    <property type="match status" value="1"/>
</dbReference>
<evidence type="ECO:0000313" key="3">
    <source>
        <dbReference type="Proteomes" id="UP000186438"/>
    </source>
</evidence>
<dbReference type="Proteomes" id="UP000186438">
    <property type="component" value="Unassembled WGS sequence"/>
</dbReference>
<dbReference type="GO" id="GO:0003677">
    <property type="term" value="F:DNA binding"/>
    <property type="evidence" value="ECO:0007669"/>
    <property type="project" value="InterPro"/>
</dbReference>
<dbReference type="CDD" id="cd00093">
    <property type="entry name" value="HTH_XRE"/>
    <property type="match status" value="1"/>
</dbReference>
<accession>A0A1Q4HV01</accession>
<dbReference type="InterPro" id="IPR010982">
    <property type="entry name" value="Lambda_DNA-bd_dom_sf"/>
</dbReference>
<proteinExistence type="predicted"/>
<dbReference type="Pfam" id="PF17765">
    <property type="entry name" value="MLTR_LBD"/>
    <property type="match status" value="1"/>
</dbReference>
<gene>
    <name evidence="2" type="ORF">BRW65_13365</name>
</gene>
<dbReference type="Gene3D" id="1.10.260.40">
    <property type="entry name" value="lambda repressor-like DNA-binding domains"/>
    <property type="match status" value="1"/>
</dbReference>
<keyword evidence="3" id="KW-1185">Reference proteome</keyword>
<dbReference type="STRING" id="53378.BRW65_13365"/>
<dbReference type="Gene3D" id="3.30.450.180">
    <property type="match status" value="1"/>
</dbReference>
<reference evidence="2 3" key="1">
    <citation type="submission" date="2016-11" db="EMBL/GenBank/DDBJ databases">
        <title>Genome sequences of unsequenced Mycobacteria.</title>
        <authorList>
            <person name="Greninger A.L."/>
            <person name="Fang F."/>
            <person name="Jerome K.R."/>
        </authorList>
    </citation>
    <scope>NUCLEOTIDE SEQUENCE [LARGE SCALE GENOMIC DNA]</scope>
    <source>
        <strain evidence="2 3">M11</strain>
    </source>
</reference>
<dbReference type="OrthoDB" id="3608749at2"/>
<dbReference type="SUPFAM" id="SSF47413">
    <property type="entry name" value="lambda repressor-like DNA-binding domains"/>
    <property type="match status" value="1"/>
</dbReference>
<evidence type="ECO:0000259" key="1">
    <source>
        <dbReference type="PROSITE" id="PS50943"/>
    </source>
</evidence>
<dbReference type="EMBL" id="MPNT01000011">
    <property type="protein sequence ID" value="OJZ73425.1"/>
    <property type="molecule type" value="Genomic_DNA"/>
</dbReference>
<sequence>MIDRRGLAEFLRRRREALQPEDVGLPRGPRRRTTGLRREEVAALCHMSTDYYSRLEQERGPQPSDQMIASIAQGLHLSRDERDHLFRLAGHQPPPRGSGTDHISPGMLRIFDRLTDTPAEIVTELGETLRQTPLGIALVGDSSRHSGPSRSIGYRWFADPTARCLYPPEDHEFYSRMYVAGLRGVLALRGPESTAARLAELLDAQSEEFRSLWKEHEVGVKPREVKRYNHPEVGRLELNCQTLLDPDESHALLVYTAVPGSESYEKLQLLSVVGAPSSGWPG</sequence>